<dbReference type="RefSeq" id="WP_142539662.1">
    <property type="nucleotide sequence ID" value="NZ_BMIE01000001.1"/>
</dbReference>
<name>A0A544T364_9BACI</name>
<evidence type="ECO:0000313" key="1">
    <source>
        <dbReference type="EMBL" id="TQR11878.1"/>
    </source>
</evidence>
<sequence>MRNESDANPIISAFSRTWIITQLKQKKMIFEDVPIVYKTRHQAVQYVCIITRGSSGNNACLLLSLL</sequence>
<keyword evidence="2" id="KW-1185">Reference proteome</keyword>
<accession>A0A544T364</accession>
<comment type="caution">
    <text evidence="1">The sequence shown here is derived from an EMBL/GenBank/DDBJ whole genome shotgun (WGS) entry which is preliminary data.</text>
</comment>
<protein>
    <submittedName>
        <fullName evidence="1">Uncharacterized protein</fullName>
    </submittedName>
</protein>
<evidence type="ECO:0000313" key="2">
    <source>
        <dbReference type="Proteomes" id="UP000317316"/>
    </source>
</evidence>
<reference evidence="1 2" key="1">
    <citation type="submission" date="2019-05" db="EMBL/GenBank/DDBJ databases">
        <title>Psychrobacillus vulpis sp. nov., a new species isolated from feces of a red fox that inhabits in The Tablas de Daimiel Natural Park, Albacete, Spain.</title>
        <authorList>
            <person name="Rodriguez M."/>
            <person name="Reina J.C."/>
            <person name="Bejar V."/>
            <person name="Llamas I."/>
        </authorList>
    </citation>
    <scope>NUCLEOTIDE SEQUENCE [LARGE SCALE GENOMIC DNA]</scope>
    <source>
        <strain evidence="1 2">NEAU-3TGS17</strain>
    </source>
</reference>
<organism evidence="1 2">
    <name type="scientific">Psychrobacillus lasiicapitis</name>
    <dbReference type="NCBI Taxonomy" id="1636719"/>
    <lineage>
        <taxon>Bacteria</taxon>
        <taxon>Bacillati</taxon>
        <taxon>Bacillota</taxon>
        <taxon>Bacilli</taxon>
        <taxon>Bacillales</taxon>
        <taxon>Bacillaceae</taxon>
        <taxon>Psychrobacillus</taxon>
    </lineage>
</organism>
<dbReference type="Proteomes" id="UP000317316">
    <property type="component" value="Unassembled WGS sequence"/>
</dbReference>
<dbReference type="OrthoDB" id="2773909at2"/>
<proteinExistence type="predicted"/>
<dbReference type="AlphaFoldDB" id="A0A544T364"/>
<gene>
    <name evidence="1" type="ORF">FG382_14800</name>
</gene>
<dbReference type="EMBL" id="VDGH01000008">
    <property type="protein sequence ID" value="TQR11878.1"/>
    <property type="molecule type" value="Genomic_DNA"/>
</dbReference>